<dbReference type="PANTHER" id="PTHR30480:SF13">
    <property type="entry name" value="BETA-HEXOSAMINIDASE"/>
    <property type="match status" value="1"/>
</dbReference>
<dbReference type="GO" id="GO:0005975">
    <property type="term" value="P:carbohydrate metabolic process"/>
    <property type="evidence" value="ECO:0007669"/>
    <property type="project" value="InterPro"/>
</dbReference>
<dbReference type="InterPro" id="IPR017853">
    <property type="entry name" value="GH"/>
</dbReference>
<gene>
    <name evidence="7" type="primary">nagZ</name>
    <name evidence="7" type="ORF">PRI8871_02106</name>
</gene>
<evidence type="ECO:0000313" key="8">
    <source>
        <dbReference type="Proteomes" id="UP000244904"/>
    </source>
</evidence>
<dbReference type="Gene3D" id="3.20.20.300">
    <property type="entry name" value="Glycoside hydrolase, family 3, N-terminal domain"/>
    <property type="match status" value="1"/>
</dbReference>
<protein>
    <recommendedName>
        <fullName evidence="3">beta-N-acetylhexosaminidase</fullName>
        <ecNumber evidence="3">3.2.1.52</ecNumber>
    </recommendedName>
</protein>
<reference evidence="8" key="1">
    <citation type="submission" date="2018-03" db="EMBL/GenBank/DDBJ databases">
        <authorList>
            <person name="Rodrigo-Torres L."/>
            <person name="Arahal R. D."/>
            <person name="Lucena T."/>
        </authorList>
    </citation>
    <scope>NUCLEOTIDE SEQUENCE [LARGE SCALE GENOMIC DNA]</scope>
    <source>
        <strain evidence="8">CECT 8871</strain>
    </source>
</reference>
<proteinExistence type="inferred from homology"/>
<keyword evidence="5 7" id="KW-0326">Glycosidase</keyword>
<dbReference type="SUPFAM" id="SSF51445">
    <property type="entry name" value="(Trans)glycosidases"/>
    <property type="match status" value="1"/>
</dbReference>
<evidence type="ECO:0000259" key="6">
    <source>
        <dbReference type="Pfam" id="PF00933"/>
    </source>
</evidence>
<comment type="similarity">
    <text evidence="2">Belongs to the glycosyl hydrolase 3 family.</text>
</comment>
<evidence type="ECO:0000256" key="2">
    <source>
        <dbReference type="ARBA" id="ARBA00005336"/>
    </source>
</evidence>
<dbReference type="InterPro" id="IPR001764">
    <property type="entry name" value="Glyco_hydro_3_N"/>
</dbReference>
<dbReference type="InterPro" id="IPR050226">
    <property type="entry name" value="NagZ_Beta-hexosaminidase"/>
</dbReference>
<comment type="catalytic activity">
    <reaction evidence="1">
        <text>Hydrolysis of terminal non-reducing N-acetyl-D-hexosamine residues in N-acetyl-beta-D-hexosaminides.</text>
        <dbReference type="EC" id="3.2.1.52"/>
    </reaction>
</comment>
<dbReference type="EMBL" id="OMOJ01000003">
    <property type="protein sequence ID" value="SPF80303.1"/>
    <property type="molecule type" value="Genomic_DNA"/>
</dbReference>
<evidence type="ECO:0000313" key="7">
    <source>
        <dbReference type="EMBL" id="SPF80303.1"/>
    </source>
</evidence>
<dbReference type="InterPro" id="IPR036962">
    <property type="entry name" value="Glyco_hydro_3_N_sf"/>
</dbReference>
<dbReference type="Pfam" id="PF00933">
    <property type="entry name" value="Glyco_hydro_3"/>
    <property type="match status" value="1"/>
</dbReference>
<dbReference type="RefSeq" id="WP_245897825.1">
    <property type="nucleotide sequence ID" value="NZ_OMOJ01000003.1"/>
</dbReference>
<evidence type="ECO:0000256" key="3">
    <source>
        <dbReference type="ARBA" id="ARBA00012663"/>
    </source>
</evidence>
<evidence type="ECO:0000256" key="1">
    <source>
        <dbReference type="ARBA" id="ARBA00001231"/>
    </source>
</evidence>
<dbReference type="PANTHER" id="PTHR30480">
    <property type="entry name" value="BETA-HEXOSAMINIDASE-RELATED"/>
    <property type="match status" value="1"/>
</dbReference>
<dbReference type="Proteomes" id="UP000244904">
    <property type="component" value="Unassembled WGS sequence"/>
</dbReference>
<dbReference type="PROSITE" id="PS00775">
    <property type="entry name" value="GLYCOSYL_HYDROL_F3"/>
    <property type="match status" value="1"/>
</dbReference>
<dbReference type="EC" id="3.2.1.52" evidence="3"/>
<keyword evidence="4 7" id="KW-0378">Hydrolase</keyword>
<keyword evidence="8" id="KW-1185">Reference proteome</keyword>
<sequence length="345" mass="37517">MYPRGHAITPMSRFGAAILGCEGTALSGAERRFFADANPFGFILFARNIEAADQIRALTADLRDTVGWNAPVFIDQEGGRVQRLRPPLARDWPAPLDHVARFGPKAARVMYLRYRIIAAELLSLGIDANCAPMLDIARPQTHKFLRNRCYGSDLETVVGVGRAVAQGLLDGGVYPVIKHIPGHGLAQIDSHLDVPRVTDPVATLEKADFAAFRPFSDMTMGMTAHLIYEHLSDEPATQSAKMIAMIRGQIGFDGLLMTDDISMEALDGPVWQRGRRALDAGCDVVLHCNGDLREMIALMRSTGTMTDAAQMRADAALAARPTSDSVDIAALDAQLEALEAERGHE</sequence>
<dbReference type="InterPro" id="IPR019800">
    <property type="entry name" value="Glyco_hydro_3_AS"/>
</dbReference>
<feature type="domain" description="Glycoside hydrolase family 3 N-terminal" evidence="6">
    <location>
        <begin position="39"/>
        <end position="298"/>
    </location>
</feature>
<name>A0A2R8AW99_9RHOB</name>
<dbReference type="GO" id="GO:0009254">
    <property type="term" value="P:peptidoglycan turnover"/>
    <property type="evidence" value="ECO:0007669"/>
    <property type="project" value="TreeGrafter"/>
</dbReference>
<organism evidence="7 8">
    <name type="scientific">Pseudoprimorskyibacter insulae</name>
    <dbReference type="NCBI Taxonomy" id="1695997"/>
    <lineage>
        <taxon>Bacteria</taxon>
        <taxon>Pseudomonadati</taxon>
        <taxon>Pseudomonadota</taxon>
        <taxon>Alphaproteobacteria</taxon>
        <taxon>Rhodobacterales</taxon>
        <taxon>Paracoccaceae</taxon>
        <taxon>Pseudoprimorskyibacter</taxon>
    </lineage>
</organism>
<dbReference type="GO" id="GO:0004563">
    <property type="term" value="F:beta-N-acetylhexosaminidase activity"/>
    <property type="evidence" value="ECO:0007669"/>
    <property type="project" value="UniProtKB-EC"/>
</dbReference>
<evidence type="ECO:0000256" key="5">
    <source>
        <dbReference type="ARBA" id="ARBA00023295"/>
    </source>
</evidence>
<evidence type="ECO:0000256" key="4">
    <source>
        <dbReference type="ARBA" id="ARBA00022801"/>
    </source>
</evidence>
<dbReference type="AlphaFoldDB" id="A0A2R8AW99"/>
<accession>A0A2R8AW99</accession>